<gene>
    <name evidence="3" type="ORF">KHA91_10610</name>
</gene>
<dbReference type="RefSeq" id="WP_213098227.1">
    <property type="nucleotide sequence ID" value="NZ_JAGYPN010000002.1"/>
</dbReference>
<dbReference type="Pfam" id="PF05130">
    <property type="entry name" value="FlgN"/>
    <property type="match status" value="1"/>
</dbReference>
<keyword evidence="4" id="KW-1185">Reference proteome</keyword>
<reference evidence="3 4" key="1">
    <citation type="submission" date="2021-05" db="EMBL/GenBank/DDBJ databases">
        <title>Novel Bacillus species.</title>
        <authorList>
            <person name="Liu G."/>
        </authorList>
    </citation>
    <scope>NUCLEOTIDE SEQUENCE [LARGE SCALE GENOMIC DNA]</scope>
    <source>
        <strain evidence="3 4">FJAT-49682</strain>
    </source>
</reference>
<accession>A0A942UUL3</accession>
<dbReference type="InterPro" id="IPR007809">
    <property type="entry name" value="FlgN-like"/>
</dbReference>
<dbReference type="SUPFAM" id="SSF140566">
    <property type="entry name" value="FlgN-like"/>
    <property type="match status" value="1"/>
</dbReference>
<keyword evidence="3" id="KW-0282">Flagellum</keyword>
<comment type="caution">
    <text evidence="3">The sequence shown here is derived from an EMBL/GenBank/DDBJ whole genome shotgun (WGS) entry which is preliminary data.</text>
</comment>
<dbReference type="EMBL" id="JAGYPN010000002">
    <property type="protein sequence ID" value="MBS4223194.1"/>
    <property type="molecule type" value="Genomic_DNA"/>
</dbReference>
<keyword evidence="1" id="KW-1005">Bacterial flagellum biogenesis</keyword>
<dbReference type="Proteomes" id="UP000676456">
    <property type="component" value="Unassembled WGS sequence"/>
</dbReference>
<dbReference type="Gene3D" id="1.20.58.300">
    <property type="entry name" value="FlgN-like"/>
    <property type="match status" value="1"/>
</dbReference>
<organism evidence="3 4">
    <name type="scientific">Lederbergia citrea</name>
    <dbReference type="NCBI Taxonomy" id="2833581"/>
    <lineage>
        <taxon>Bacteria</taxon>
        <taxon>Bacillati</taxon>
        <taxon>Bacillota</taxon>
        <taxon>Bacilli</taxon>
        <taxon>Bacillales</taxon>
        <taxon>Bacillaceae</taxon>
        <taxon>Lederbergia</taxon>
    </lineage>
</organism>
<dbReference type="GO" id="GO:0044780">
    <property type="term" value="P:bacterial-type flagellum assembly"/>
    <property type="evidence" value="ECO:0007669"/>
    <property type="project" value="InterPro"/>
</dbReference>
<dbReference type="AlphaFoldDB" id="A0A942UUL3"/>
<keyword evidence="3" id="KW-0966">Cell projection</keyword>
<evidence type="ECO:0000256" key="2">
    <source>
        <dbReference type="SAM" id="MobiDB-lite"/>
    </source>
</evidence>
<feature type="region of interest" description="Disordered" evidence="2">
    <location>
        <begin position="136"/>
        <end position="161"/>
    </location>
</feature>
<keyword evidence="3" id="KW-0969">Cilium</keyword>
<proteinExistence type="predicted"/>
<sequence>MSAQSLIESMEKLLALHNQLHETAVEKTEAIHNNDVQDLNRIFREEQKYVAAIQVADKKRQQAVELLSNGNVEVTISDIIDMLEGSDRQQLTELQVKLLGVLTELKEANALNQQLLTYSLQFVNLNLDLLAPEPELPNYSKTQRENNDHPNTGRSIFDSKA</sequence>
<name>A0A942UUL3_9BACI</name>
<evidence type="ECO:0000256" key="1">
    <source>
        <dbReference type="ARBA" id="ARBA00022795"/>
    </source>
</evidence>
<evidence type="ECO:0000313" key="3">
    <source>
        <dbReference type="EMBL" id="MBS4223194.1"/>
    </source>
</evidence>
<dbReference type="InterPro" id="IPR036679">
    <property type="entry name" value="FlgN-like_sf"/>
</dbReference>
<protein>
    <submittedName>
        <fullName evidence="3">Flagellar protein FlgN</fullName>
    </submittedName>
</protein>
<evidence type="ECO:0000313" key="4">
    <source>
        <dbReference type="Proteomes" id="UP000676456"/>
    </source>
</evidence>